<dbReference type="SUPFAM" id="SSF46548">
    <property type="entry name" value="alpha-helical ferredoxin"/>
    <property type="match status" value="1"/>
</dbReference>
<dbReference type="OrthoDB" id="9808559at2"/>
<keyword evidence="2" id="KW-0479">Metal-binding</keyword>
<evidence type="ECO:0000259" key="7">
    <source>
        <dbReference type="PROSITE" id="PS51379"/>
    </source>
</evidence>
<dbReference type="Pfam" id="PF12838">
    <property type="entry name" value="Fer4_7"/>
    <property type="match status" value="1"/>
</dbReference>
<dbReference type="InterPro" id="IPR017900">
    <property type="entry name" value="4Fe4S_Fe_S_CS"/>
</dbReference>
<evidence type="ECO:0000256" key="2">
    <source>
        <dbReference type="ARBA" id="ARBA00022723"/>
    </source>
</evidence>
<feature type="compositionally biased region" description="Basic and acidic residues" evidence="6">
    <location>
        <begin position="120"/>
        <end position="132"/>
    </location>
</feature>
<dbReference type="InterPro" id="IPR017896">
    <property type="entry name" value="4Fe4S_Fe-S-bd"/>
</dbReference>
<evidence type="ECO:0000313" key="8">
    <source>
        <dbReference type="EMBL" id="BBD09555.1"/>
    </source>
</evidence>
<dbReference type="GO" id="GO:0016020">
    <property type="term" value="C:membrane"/>
    <property type="evidence" value="ECO:0007669"/>
    <property type="project" value="InterPro"/>
</dbReference>
<name>A0A2Z6B246_9BACT</name>
<keyword evidence="9" id="KW-1185">Reference proteome</keyword>
<gene>
    <name evidence="8" type="ORF">DFE_2829</name>
</gene>
<keyword evidence="1" id="KW-0004">4Fe-4S</keyword>
<accession>A0A2Z6B246</accession>
<keyword evidence="4" id="KW-0408">Iron</keyword>
<dbReference type="GO" id="GO:0016651">
    <property type="term" value="F:oxidoreductase activity, acting on NAD(P)H"/>
    <property type="evidence" value="ECO:0007669"/>
    <property type="project" value="InterPro"/>
</dbReference>
<keyword evidence="5" id="KW-0411">Iron-sulfur</keyword>
<dbReference type="AlphaFoldDB" id="A0A2Z6B246"/>
<evidence type="ECO:0000256" key="6">
    <source>
        <dbReference type="SAM" id="MobiDB-lite"/>
    </source>
</evidence>
<dbReference type="PROSITE" id="PS00198">
    <property type="entry name" value="4FE4S_FER_1"/>
    <property type="match status" value="2"/>
</dbReference>
<evidence type="ECO:0000256" key="5">
    <source>
        <dbReference type="ARBA" id="ARBA00023014"/>
    </source>
</evidence>
<organism evidence="8 9">
    <name type="scientific">Desulfovibrio ferrophilus</name>
    <dbReference type="NCBI Taxonomy" id="241368"/>
    <lineage>
        <taxon>Bacteria</taxon>
        <taxon>Pseudomonadati</taxon>
        <taxon>Thermodesulfobacteriota</taxon>
        <taxon>Desulfovibrionia</taxon>
        <taxon>Desulfovibrionales</taxon>
        <taxon>Desulfovibrionaceae</taxon>
        <taxon>Desulfovibrio</taxon>
    </lineage>
</organism>
<dbReference type="PANTHER" id="PTHR10849">
    <property type="entry name" value="NADH DEHYDROGENASE UBIQUINONE IRON-SULFUR PROTEIN 8, MITOCHONDRIAL"/>
    <property type="match status" value="1"/>
</dbReference>
<evidence type="ECO:0000256" key="4">
    <source>
        <dbReference type="ARBA" id="ARBA00023004"/>
    </source>
</evidence>
<dbReference type="InterPro" id="IPR010226">
    <property type="entry name" value="NADH_quinone_OxRdtase_chainI"/>
</dbReference>
<sequence length="132" mass="14839">MLFMTPNVVKNFLSKKSTRLYPFEVREPFAGYRGELVNNIDECIFCGMCSKKCPSQCITIDRKAGTWECDPYACIYCSICVEACPTKCLSMNNVHRKPAATKVMYSLQGEPPKPKKKAAAKADDKPAKKEDK</sequence>
<feature type="domain" description="4Fe-4S ferredoxin-type" evidence="7">
    <location>
        <begin position="65"/>
        <end position="94"/>
    </location>
</feature>
<protein>
    <submittedName>
        <fullName evidence="8">4Fe-4S ferredoxin</fullName>
    </submittedName>
</protein>
<dbReference type="GO" id="GO:0051539">
    <property type="term" value="F:4 iron, 4 sulfur cluster binding"/>
    <property type="evidence" value="ECO:0007669"/>
    <property type="project" value="UniProtKB-KW"/>
</dbReference>
<dbReference type="PROSITE" id="PS51379">
    <property type="entry name" value="4FE4S_FER_2"/>
    <property type="match status" value="2"/>
</dbReference>
<dbReference type="GO" id="GO:0046872">
    <property type="term" value="F:metal ion binding"/>
    <property type="evidence" value="ECO:0007669"/>
    <property type="project" value="UniProtKB-KW"/>
</dbReference>
<feature type="domain" description="4Fe-4S ferredoxin-type" evidence="7">
    <location>
        <begin position="34"/>
        <end position="63"/>
    </location>
</feature>
<dbReference type="Gene3D" id="3.30.70.3270">
    <property type="match status" value="1"/>
</dbReference>
<keyword evidence="3" id="KW-0677">Repeat</keyword>
<evidence type="ECO:0000256" key="1">
    <source>
        <dbReference type="ARBA" id="ARBA00022485"/>
    </source>
</evidence>
<proteinExistence type="predicted"/>
<feature type="region of interest" description="Disordered" evidence="6">
    <location>
        <begin position="106"/>
        <end position="132"/>
    </location>
</feature>
<dbReference type="RefSeq" id="WP_126380589.1">
    <property type="nucleotide sequence ID" value="NZ_AP017378.1"/>
</dbReference>
<reference evidence="8 9" key="1">
    <citation type="journal article" date="2018" name="Sci. Adv.">
        <title>Multi-heme cytochromes provide a pathway for survival in energy-limited environments.</title>
        <authorList>
            <person name="Deng X."/>
            <person name="Dohmae N."/>
            <person name="Nealson K.H."/>
            <person name="Hashimoto K."/>
            <person name="Okamoto A."/>
        </authorList>
    </citation>
    <scope>NUCLEOTIDE SEQUENCE [LARGE SCALE GENOMIC DNA]</scope>
    <source>
        <strain evidence="8 9">IS5</strain>
    </source>
</reference>
<evidence type="ECO:0000313" key="9">
    <source>
        <dbReference type="Proteomes" id="UP000269883"/>
    </source>
</evidence>
<evidence type="ECO:0000256" key="3">
    <source>
        <dbReference type="ARBA" id="ARBA00022737"/>
    </source>
</evidence>
<dbReference type="Proteomes" id="UP000269883">
    <property type="component" value="Chromosome"/>
</dbReference>
<dbReference type="EMBL" id="AP017378">
    <property type="protein sequence ID" value="BBD09555.1"/>
    <property type="molecule type" value="Genomic_DNA"/>
</dbReference>
<dbReference type="KEGG" id="dfl:DFE_2829"/>